<feature type="signal peptide" evidence="1">
    <location>
        <begin position="1"/>
        <end position="18"/>
    </location>
</feature>
<keyword evidence="1" id="KW-0732">Signal</keyword>
<feature type="chain" id="PRO_5025568930" evidence="1">
    <location>
        <begin position="19"/>
        <end position="168"/>
    </location>
</feature>
<organism evidence="2">
    <name type="scientific">Arcella intermedia</name>
    <dbReference type="NCBI Taxonomy" id="1963864"/>
    <lineage>
        <taxon>Eukaryota</taxon>
        <taxon>Amoebozoa</taxon>
        <taxon>Tubulinea</taxon>
        <taxon>Elardia</taxon>
        <taxon>Arcellinida</taxon>
        <taxon>Sphaerothecina</taxon>
        <taxon>Arcellidae</taxon>
        <taxon>Arcella</taxon>
    </lineage>
</organism>
<evidence type="ECO:0000313" key="2">
    <source>
        <dbReference type="EMBL" id="NDV38119.1"/>
    </source>
</evidence>
<reference evidence="2" key="1">
    <citation type="journal article" date="2020" name="J. Eukaryot. Microbiol.">
        <title>De novo Sequencing, Assembly and Annotation of the Transcriptome for the Free-Living Testate Amoeba Arcella intermedia.</title>
        <authorList>
            <person name="Ribeiro G.M."/>
            <person name="Porfirio-Sousa A.L."/>
            <person name="Maurer-Alcala X.X."/>
            <person name="Katz L.A."/>
            <person name="Lahr D.J.G."/>
        </authorList>
    </citation>
    <scope>NUCLEOTIDE SEQUENCE</scope>
</reference>
<accession>A0A6B2LLT8</accession>
<sequence length="168" mass="17813">MKQQALAFLALLVALISGQYSCDNPCYGNMCCSIPSDNTYVLTTFCDSSTACGPGCSDYTYFAADSQRFGCGKNLTICAAGTTNCVGAIVIDAGPNISVEEKAGMAIIDASAQVCSDLFGMSSCGWSDGKEIVAYLGNPPKMGPFVATPEQMRRLVFQHQQAFSQKLH</sequence>
<evidence type="ECO:0000256" key="1">
    <source>
        <dbReference type="SAM" id="SignalP"/>
    </source>
</evidence>
<protein>
    <submittedName>
        <fullName evidence="2">Uncharacterized protein</fullName>
    </submittedName>
</protein>
<dbReference type="EMBL" id="GIBP01009150">
    <property type="protein sequence ID" value="NDV38119.1"/>
    <property type="molecule type" value="Transcribed_RNA"/>
</dbReference>
<proteinExistence type="predicted"/>
<name>A0A6B2LLT8_9EUKA</name>
<dbReference type="AlphaFoldDB" id="A0A6B2LLT8"/>